<sequence length="363" mass="40616">MSTPPTSLQTFQKLLAYLKLAVEKGASDLFFSPDAPAMLKIEGQMLAVGKTRLSSDFIKALAYSILSPEQREVLRTRLEIDVATEAGGLGRFRVNIFHQRSTVAMVLRHVKAEVPRLEQLDMPEIIKNLVMLKRGMVLMVGATGSGKSTTLAAMIKHRNEHAAGHILTIEDPIEYVHPNCRSIVNQREIGEDTESYERALFSSLREAPDVILIGEIRKRDTMEAAIQLANTGHLALSTLHANNAYQALQRVVNLYPPELRDQLYMDLSMTLRAIVSQRLVRRKDGRRCAAVEVMINTPYIQELILNKRIDEVHEAMVQSSDRGMQSFDQSLYALYQSGAIELEEALENADSRANLEAKINFGG</sequence>
<gene>
    <name evidence="3" type="ORF">RM530_04910</name>
</gene>
<keyword evidence="4" id="KW-1185">Reference proteome</keyword>
<accession>A0ABU2WFQ2</accession>
<dbReference type="PANTHER" id="PTHR30486:SF12">
    <property type="entry name" value="TYPE IV PILUS ATPASE PILU"/>
    <property type="match status" value="1"/>
</dbReference>
<organism evidence="3 4">
    <name type="scientific">Banduia mediterranea</name>
    <dbReference type="NCBI Taxonomy" id="3075609"/>
    <lineage>
        <taxon>Bacteria</taxon>
        <taxon>Pseudomonadati</taxon>
        <taxon>Pseudomonadota</taxon>
        <taxon>Gammaproteobacteria</taxon>
        <taxon>Nevskiales</taxon>
        <taxon>Algiphilaceae</taxon>
        <taxon>Banduia</taxon>
    </lineage>
</organism>
<dbReference type="RefSeq" id="WP_311364096.1">
    <property type="nucleotide sequence ID" value="NZ_JAVRIC010000005.1"/>
</dbReference>
<dbReference type="InterPro" id="IPR001482">
    <property type="entry name" value="T2SS/T4SS_dom"/>
</dbReference>
<dbReference type="SUPFAM" id="SSF52540">
    <property type="entry name" value="P-loop containing nucleoside triphosphate hydrolases"/>
    <property type="match status" value="1"/>
</dbReference>
<proteinExistence type="inferred from homology"/>
<dbReference type="InterPro" id="IPR027417">
    <property type="entry name" value="P-loop_NTPase"/>
</dbReference>
<evidence type="ECO:0000259" key="2">
    <source>
        <dbReference type="SMART" id="SM00382"/>
    </source>
</evidence>
<evidence type="ECO:0000313" key="3">
    <source>
        <dbReference type="EMBL" id="MDT0496702.1"/>
    </source>
</evidence>
<dbReference type="Gene3D" id="3.40.50.300">
    <property type="entry name" value="P-loop containing nucleotide triphosphate hydrolases"/>
    <property type="match status" value="1"/>
</dbReference>
<protein>
    <submittedName>
        <fullName evidence="3">PilT/PilU family type 4a pilus ATPase</fullName>
    </submittedName>
</protein>
<comment type="similarity">
    <text evidence="1">Belongs to the GSP E family.</text>
</comment>
<comment type="caution">
    <text evidence="3">The sequence shown here is derived from an EMBL/GenBank/DDBJ whole genome shotgun (WGS) entry which is preliminary data.</text>
</comment>
<dbReference type="InterPro" id="IPR050921">
    <property type="entry name" value="T4SS_GSP_E_ATPase"/>
</dbReference>
<dbReference type="NCBIfam" id="TIGR01420">
    <property type="entry name" value="pilT_fam"/>
    <property type="match status" value="1"/>
</dbReference>
<dbReference type="Pfam" id="PF00437">
    <property type="entry name" value="T2SSE"/>
    <property type="match status" value="1"/>
</dbReference>
<dbReference type="SMART" id="SM00382">
    <property type="entry name" value="AAA"/>
    <property type="match status" value="1"/>
</dbReference>
<feature type="domain" description="AAA+ ATPase" evidence="2">
    <location>
        <begin position="133"/>
        <end position="258"/>
    </location>
</feature>
<dbReference type="PANTHER" id="PTHR30486">
    <property type="entry name" value="TWITCHING MOTILITY PROTEIN PILT"/>
    <property type="match status" value="1"/>
</dbReference>
<name>A0ABU2WFQ2_9GAMM</name>
<reference evidence="3 4" key="1">
    <citation type="submission" date="2023-09" db="EMBL/GenBank/DDBJ databases">
        <authorList>
            <person name="Rey-Velasco X."/>
        </authorList>
    </citation>
    <scope>NUCLEOTIDE SEQUENCE [LARGE SCALE GENOMIC DNA]</scope>
    <source>
        <strain evidence="3 4">W345</strain>
    </source>
</reference>
<dbReference type="CDD" id="cd01131">
    <property type="entry name" value="PilT"/>
    <property type="match status" value="1"/>
</dbReference>
<dbReference type="InterPro" id="IPR003593">
    <property type="entry name" value="AAA+_ATPase"/>
</dbReference>
<evidence type="ECO:0000256" key="1">
    <source>
        <dbReference type="ARBA" id="ARBA00006611"/>
    </source>
</evidence>
<dbReference type="InterPro" id="IPR006321">
    <property type="entry name" value="PilT/PilU"/>
</dbReference>
<dbReference type="Gene3D" id="3.30.450.90">
    <property type="match status" value="1"/>
</dbReference>
<dbReference type="EMBL" id="JAVRIC010000005">
    <property type="protein sequence ID" value="MDT0496702.1"/>
    <property type="molecule type" value="Genomic_DNA"/>
</dbReference>
<evidence type="ECO:0000313" key="4">
    <source>
        <dbReference type="Proteomes" id="UP001254608"/>
    </source>
</evidence>
<dbReference type="Proteomes" id="UP001254608">
    <property type="component" value="Unassembled WGS sequence"/>
</dbReference>